<dbReference type="InterPro" id="IPR028909">
    <property type="entry name" value="bL21-like"/>
</dbReference>
<dbReference type="GO" id="GO:0005840">
    <property type="term" value="C:ribosome"/>
    <property type="evidence" value="ECO:0007669"/>
    <property type="project" value="UniProtKB-KW"/>
</dbReference>
<evidence type="ECO:0000256" key="4">
    <source>
        <dbReference type="HAMAP-Rule" id="MF_01363"/>
    </source>
</evidence>
<evidence type="ECO:0000313" key="6">
    <source>
        <dbReference type="EMBL" id="OGL79889.1"/>
    </source>
</evidence>
<name>A0A1F7UNR3_9BACT</name>
<evidence type="ECO:0000256" key="1">
    <source>
        <dbReference type="ARBA" id="ARBA00008563"/>
    </source>
</evidence>
<dbReference type="Proteomes" id="UP000176897">
    <property type="component" value="Unassembled WGS sequence"/>
</dbReference>
<dbReference type="EMBL" id="MGEJ01000022">
    <property type="protein sequence ID" value="OGL79889.1"/>
    <property type="molecule type" value="Genomic_DNA"/>
</dbReference>
<organism evidence="6 7">
    <name type="scientific">Candidatus Uhrbacteria bacterium RIFCSPLOWO2_01_FULL_47_24</name>
    <dbReference type="NCBI Taxonomy" id="1802401"/>
    <lineage>
        <taxon>Bacteria</taxon>
        <taxon>Candidatus Uhriibacteriota</taxon>
    </lineage>
</organism>
<evidence type="ECO:0000256" key="2">
    <source>
        <dbReference type="ARBA" id="ARBA00022980"/>
    </source>
</evidence>
<sequence length="106" mass="11741">MSTIAVIHTGGKQYIVKNGTTLKVEKLAGNVGDKLAFDRVFLVGDEGGEVKVGTPNVSGSKVEATILEQGRAPKVMVIKYKRKVRYKRKRGHRQEYTKVKIEKIVA</sequence>
<evidence type="ECO:0000256" key="3">
    <source>
        <dbReference type="ARBA" id="ARBA00023274"/>
    </source>
</evidence>
<evidence type="ECO:0000256" key="5">
    <source>
        <dbReference type="RuleBase" id="RU000562"/>
    </source>
</evidence>
<evidence type="ECO:0000313" key="7">
    <source>
        <dbReference type="Proteomes" id="UP000176897"/>
    </source>
</evidence>
<dbReference type="InterPro" id="IPR001787">
    <property type="entry name" value="Ribosomal_bL21"/>
</dbReference>
<keyword evidence="2 4" id="KW-0689">Ribosomal protein</keyword>
<dbReference type="STRING" id="1802401.A3B21_00665"/>
<dbReference type="GO" id="GO:0003735">
    <property type="term" value="F:structural constituent of ribosome"/>
    <property type="evidence" value="ECO:0007669"/>
    <property type="project" value="InterPro"/>
</dbReference>
<dbReference type="NCBIfam" id="TIGR00061">
    <property type="entry name" value="L21"/>
    <property type="match status" value="1"/>
</dbReference>
<dbReference type="PANTHER" id="PTHR21349">
    <property type="entry name" value="50S RIBOSOMAL PROTEIN L21"/>
    <property type="match status" value="1"/>
</dbReference>
<keyword evidence="4 5" id="KW-0694">RNA-binding</keyword>
<dbReference type="GO" id="GO:1990904">
    <property type="term" value="C:ribonucleoprotein complex"/>
    <property type="evidence" value="ECO:0007669"/>
    <property type="project" value="UniProtKB-KW"/>
</dbReference>
<comment type="similarity">
    <text evidence="1 4 5">Belongs to the bacterial ribosomal protein bL21 family.</text>
</comment>
<dbReference type="AlphaFoldDB" id="A0A1F7UNR3"/>
<dbReference type="Pfam" id="PF00829">
    <property type="entry name" value="Ribosomal_L21p"/>
    <property type="match status" value="1"/>
</dbReference>
<dbReference type="SUPFAM" id="SSF141091">
    <property type="entry name" value="L21p-like"/>
    <property type="match status" value="1"/>
</dbReference>
<gene>
    <name evidence="4" type="primary">rplU</name>
    <name evidence="6" type="ORF">A3B21_00665</name>
</gene>
<dbReference type="GO" id="GO:0006412">
    <property type="term" value="P:translation"/>
    <property type="evidence" value="ECO:0007669"/>
    <property type="project" value="UniProtKB-UniRule"/>
</dbReference>
<dbReference type="HAMAP" id="MF_01363">
    <property type="entry name" value="Ribosomal_bL21"/>
    <property type="match status" value="1"/>
</dbReference>
<comment type="function">
    <text evidence="4 5">This protein binds to 23S rRNA in the presence of protein L20.</text>
</comment>
<dbReference type="GO" id="GO:0019843">
    <property type="term" value="F:rRNA binding"/>
    <property type="evidence" value="ECO:0007669"/>
    <property type="project" value="UniProtKB-UniRule"/>
</dbReference>
<dbReference type="PANTHER" id="PTHR21349:SF0">
    <property type="entry name" value="LARGE RIBOSOMAL SUBUNIT PROTEIN BL21M"/>
    <property type="match status" value="1"/>
</dbReference>
<reference evidence="6 7" key="1">
    <citation type="journal article" date="2016" name="Nat. Commun.">
        <title>Thousands of microbial genomes shed light on interconnected biogeochemical processes in an aquifer system.</title>
        <authorList>
            <person name="Anantharaman K."/>
            <person name="Brown C.T."/>
            <person name="Hug L.A."/>
            <person name="Sharon I."/>
            <person name="Castelle C.J."/>
            <person name="Probst A.J."/>
            <person name="Thomas B.C."/>
            <person name="Singh A."/>
            <person name="Wilkins M.J."/>
            <person name="Karaoz U."/>
            <person name="Brodie E.L."/>
            <person name="Williams K.H."/>
            <person name="Hubbard S.S."/>
            <person name="Banfield J.F."/>
        </authorList>
    </citation>
    <scope>NUCLEOTIDE SEQUENCE [LARGE SCALE GENOMIC DNA]</scope>
</reference>
<dbReference type="GO" id="GO:0005737">
    <property type="term" value="C:cytoplasm"/>
    <property type="evidence" value="ECO:0007669"/>
    <property type="project" value="UniProtKB-ARBA"/>
</dbReference>
<comment type="subunit">
    <text evidence="4">Part of the 50S ribosomal subunit. Contacts protein L20.</text>
</comment>
<keyword evidence="3 4" id="KW-0687">Ribonucleoprotein</keyword>
<dbReference type="InterPro" id="IPR036164">
    <property type="entry name" value="bL21-like_sf"/>
</dbReference>
<proteinExistence type="inferred from homology"/>
<protein>
    <recommendedName>
        <fullName evidence="4">Large ribosomal subunit protein bL21</fullName>
    </recommendedName>
</protein>
<keyword evidence="4 5" id="KW-0699">rRNA-binding</keyword>
<accession>A0A1F7UNR3</accession>
<comment type="caution">
    <text evidence="6">The sequence shown here is derived from an EMBL/GenBank/DDBJ whole genome shotgun (WGS) entry which is preliminary data.</text>
</comment>